<feature type="transmembrane region" description="Helical" evidence="8">
    <location>
        <begin position="284"/>
        <end position="302"/>
    </location>
</feature>
<comment type="caution">
    <text evidence="10">The sequence shown here is derived from an EMBL/GenBank/DDBJ whole genome shotgun (WGS) entry which is preliminary data.</text>
</comment>
<feature type="transmembrane region" description="Helical" evidence="8">
    <location>
        <begin position="339"/>
        <end position="360"/>
    </location>
</feature>
<feature type="transmembrane region" description="Helical" evidence="8">
    <location>
        <begin position="314"/>
        <end position="332"/>
    </location>
</feature>
<comment type="subcellular location">
    <subcellularLocation>
        <location evidence="1">Cell membrane</location>
        <topology evidence="1">Multi-pass membrane protein</topology>
    </subcellularLocation>
</comment>
<dbReference type="PANTHER" id="PTHR33908:SF11">
    <property type="entry name" value="MEMBRANE PROTEIN"/>
    <property type="match status" value="1"/>
</dbReference>
<evidence type="ECO:0000256" key="2">
    <source>
        <dbReference type="ARBA" id="ARBA00022475"/>
    </source>
</evidence>
<evidence type="ECO:0000256" key="5">
    <source>
        <dbReference type="ARBA" id="ARBA00022692"/>
    </source>
</evidence>
<dbReference type="PANTHER" id="PTHR33908">
    <property type="entry name" value="MANNOSYLTRANSFERASE YKCB-RELATED"/>
    <property type="match status" value="1"/>
</dbReference>
<evidence type="ECO:0000256" key="6">
    <source>
        <dbReference type="ARBA" id="ARBA00022989"/>
    </source>
</evidence>
<evidence type="ECO:0000256" key="1">
    <source>
        <dbReference type="ARBA" id="ARBA00004651"/>
    </source>
</evidence>
<keyword evidence="6 8" id="KW-1133">Transmembrane helix</keyword>
<feature type="transmembrane region" description="Helical" evidence="8">
    <location>
        <begin position="217"/>
        <end position="235"/>
    </location>
</feature>
<dbReference type="Proteomes" id="UP000034090">
    <property type="component" value="Unassembled WGS sequence"/>
</dbReference>
<dbReference type="InterPro" id="IPR038731">
    <property type="entry name" value="RgtA/B/C-like"/>
</dbReference>
<dbReference type="AlphaFoldDB" id="A0A0G1DI69"/>
<feature type="transmembrane region" description="Helical" evidence="8">
    <location>
        <begin position="168"/>
        <end position="197"/>
    </location>
</feature>
<dbReference type="GO" id="GO:0016763">
    <property type="term" value="F:pentosyltransferase activity"/>
    <property type="evidence" value="ECO:0007669"/>
    <property type="project" value="TreeGrafter"/>
</dbReference>
<evidence type="ECO:0000256" key="4">
    <source>
        <dbReference type="ARBA" id="ARBA00022679"/>
    </source>
</evidence>
<name>A0A0G1DI69_9BACT</name>
<evidence type="ECO:0000256" key="7">
    <source>
        <dbReference type="ARBA" id="ARBA00023136"/>
    </source>
</evidence>
<feature type="transmembrane region" description="Helical" evidence="8">
    <location>
        <begin position="50"/>
        <end position="71"/>
    </location>
</feature>
<sequence length="501" mass="57449">MEKTSLKILVLVLVIGAFLRLYRINEYMTFLGDEGRDVLIVRRFITKGDLMLVGPGTSIGNMYLGPLYYYLMAPALLIFFLSPVGPAVMVAMFGVATIGFVWLVAREWFPPQSGQISTGALTAAFLYAIAPTVTIFSRSSWNPNIMPFFALAAIYSIWKVWQDNKYKWLLVLGVSYAFVLQSHYLGLVLVPVLGFFWLLTFLEARRLEIDNFRNKTILGLIIFLFLMSPIVIFDARHGWRNFAAMKVFFFERQTTISVKPWKALPNMWPLWQEINTRLLAGRNVLMGTWTALGLIGGSVFVLRKIKLTNKEKSAFFLLFVWLGMALIGLGVYKQHIYDHYFGFFFPAPFLLFAGISQKILSYSATRGRWIVFTAFVLLTIFSLKENPLKYAPNKQLQRTKALSEKIIEESRGEPFNFAVIAERNYDDGYEFFMTGKGFTDIDPINTENTITEQLFVVCEMEKEKCDPTHSPRAEVANFGWSKIDQEWNVWGTTIFKLIHSQ</sequence>
<dbReference type="EMBL" id="LCFQ01000013">
    <property type="protein sequence ID" value="KKS97272.1"/>
    <property type="molecule type" value="Genomic_DNA"/>
</dbReference>
<proteinExistence type="predicted"/>
<dbReference type="Pfam" id="PF13231">
    <property type="entry name" value="PMT_2"/>
    <property type="match status" value="1"/>
</dbReference>
<dbReference type="GO" id="GO:0005886">
    <property type="term" value="C:plasma membrane"/>
    <property type="evidence" value="ECO:0007669"/>
    <property type="project" value="UniProtKB-SubCell"/>
</dbReference>
<dbReference type="InterPro" id="IPR050297">
    <property type="entry name" value="LipidA_mod_glycosyltrf_83"/>
</dbReference>
<keyword evidence="7 8" id="KW-0472">Membrane</keyword>
<dbReference type="STRING" id="1618578.UV74_C0013G0394"/>
<evidence type="ECO:0000256" key="3">
    <source>
        <dbReference type="ARBA" id="ARBA00022676"/>
    </source>
</evidence>
<feature type="transmembrane region" description="Helical" evidence="8">
    <location>
        <begin position="6"/>
        <end position="22"/>
    </location>
</feature>
<feature type="transmembrane region" description="Helical" evidence="8">
    <location>
        <begin position="77"/>
        <end position="104"/>
    </location>
</feature>
<evidence type="ECO:0000256" key="8">
    <source>
        <dbReference type="SAM" id="Phobius"/>
    </source>
</evidence>
<evidence type="ECO:0000313" key="10">
    <source>
        <dbReference type="EMBL" id="KKS97272.1"/>
    </source>
</evidence>
<keyword evidence="5 8" id="KW-0812">Transmembrane</keyword>
<keyword evidence="2" id="KW-1003">Cell membrane</keyword>
<evidence type="ECO:0000313" key="11">
    <source>
        <dbReference type="Proteomes" id="UP000034090"/>
    </source>
</evidence>
<feature type="transmembrane region" description="Helical" evidence="8">
    <location>
        <begin position="116"/>
        <end position="137"/>
    </location>
</feature>
<feature type="transmembrane region" description="Helical" evidence="8">
    <location>
        <begin position="143"/>
        <end position="161"/>
    </location>
</feature>
<protein>
    <recommendedName>
        <fullName evidence="9">Glycosyltransferase RgtA/B/C/D-like domain-containing protein</fullName>
    </recommendedName>
</protein>
<reference evidence="10 11" key="1">
    <citation type="journal article" date="2015" name="Nature">
        <title>rRNA introns, odd ribosomes, and small enigmatic genomes across a large radiation of phyla.</title>
        <authorList>
            <person name="Brown C.T."/>
            <person name="Hug L.A."/>
            <person name="Thomas B.C."/>
            <person name="Sharon I."/>
            <person name="Castelle C.J."/>
            <person name="Singh A."/>
            <person name="Wilkins M.J."/>
            <person name="Williams K.H."/>
            <person name="Banfield J.F."/>
        </authorList>
    </citation>
    <scope>NUCLEOTIDE SEQUENCE [LARGE SCALE GENOMIC DNA]</scope>
</reference>
<keyword evidence="3" id="KW-0328">Glycosyltransferase</keyword>
<feature type="domain" description="Glycosyltransferase RgtA/B/C/D-like" evidence="9">
    <location>
        <begin position="66"/>
        <end position="232"/>
    </location>
</feature>
<gene>
    <name evidence="10" type="ORF">UV74_C0013G0394</name>
</gene>
<organism evidence="10 11">
    <name type="scientific">Candidatus Woesebacteria bacterium GW2011_GWB1_43_14</name>
    <dbReference type="NCBI Taxonomy" id="1618578"/>
    <lineage>
        <taxon>Bacteria</taxon>
        <taxon>Candidatus Woeseibacteriota</taxon>
    </lineage>
</organism>
<keyword evidence="4" id="KW-0808">Transferase</keyword>
<evidence type="ECO:0000259" key="9">
    <source>
        <dbReference type="Pfam" id="PF13231"/>
    </source>
</evidence>
<dbReference type="GO" id="GO:0009103">
    <property type="term" value="P:lipopolysaccharide biosynthetic process"/>
    <property type="evidence" value="ECO:0007669"/>
    <property type="project" value="UniProtKB-ARBA"/>
</dbReference>
<accession>A0A0G1DI69</accession>